<evidence type="ECO:0000256" key="11">
    <source>
        <dbReference type="HAMAP-Rule" id="MF_01689"/>
    </source>
</evidence>
<keyword evidence="4 11" id="KW-0963">Cytoplasm</keyword>
<dbReference type="AlphaFoldDB" id="A0A7Y9PJM8"/>
<evidence type="ECO:0000313" key="13">
    <source>
        <dbReference type="Proteomes" id="UP000589520"/>
    </source>
</evidence>
<evidence type="ECO:0000256" key="5">
    <source>
        <dbReference type="ARBA" id="ARBA00022576"/>
    </source>
</evidence>
<comment type="caution">
    <text evidence="12">The sequence shown here is derived from an EMBL/GenBank/DDBJ whole genome shotgun (WGS) entry which is preliminary data.</text>
</comment>
<proteinExistence type="inferred from homology"/>
<dbReference type="EMBL" id="JACCCW010000002">
    <property type="protein sequence ID" value="NYF80283.1"/>
    <property type="molecule type" value="Genomic_DNA"/>
</dbReference>
<reference evidence="12 13" key="1">
    <citation type="submission" date="2020-07" db="EMBL/GenBank/DDBJ databases">
        <title>Genomic Encyclopedia of Type Strains, Phase IV (KMG-V): Genome sequencing to study the core and pangenomes of soil and plant-associated prokaryotes.</title>
        <authorList>
            <person name="Whitman W."/>
        </authorList>
    </citation>
    <scope>NUCLEOTIDE SEQUENCE [LARGE SCALE GENOMIC DNA]</scope>
    <source>
        <strain evidence="12 13">X4EP2</strain>
    </source>
</reference>
<dbReference type="Proteomes" id="UP000589520">
    <property type="component" value="Unassembled WGS sequence"/>
</dbReference>
<evidence type="ECO:0000256" key="8">
    <source>
        <dbReference type="ARBA" id="ARBA00022679"/>
    </source>
</evidence>
<dbReference type="GO" id="GO:0042802">
    <property type="term" value="F:identical protein binding"/>
    <property type="evidence" value="ECO:0007669"/>
    <property type="project" value="TreeGrafter"/>
</dbReference>
<dbReference type="NCBIfam" id="TIGR01885">
    <property type="entry name" value="Orn_aminotrans"/>
    <property type="match status" value="1"/>
</dbReference>
<dbReference type="GO" id="GO:0055129">
    <property type="term" value="P:L-proline biosynthetic process"/>
    <property type="evidence" value="ECO:0007669"/>
    <property type="project" value="UniProtKB-UniRule"/>
</dbReference>
<dbReference type="InterPro" id="IPR034757">
    <property type="entry name" value="Ornith_aminotrans_bact"/>
</dbReference>
<keyword evidence="6 11" id="KW-0028">Amino-acid biosynthesis</keyword>
<keyword evidence="9 11" id="KW-0663">Pyridoxal phosphate</keyword>
<dbReference type="RefSeq" id="WP_281372420.1">
    <property type="nucleotide sequence ID" value="NZ_JACCCW010000002.1"/>
</dbReference>
<comment type="similarity">
    <text evidence="11">Belongs to the class-III pyridoxal-phosphate-dependent aminotransferase family. OAT subfamily.</text>
</comment>
<accession>A0A7Y9PJM8</accession>
<evidence type="ECO:0000256" key="6">
    <source>
        <dbReference type="ARBA" id="ARBA00022605"/>
    </source>
</evidence>
<comment type="pathway">
    <text evidence="2 11">Amino-acid biosynthesis; L-proline biosynthesis; L-glutamate 5-semialdehyde from L-ornithine: step 1/1.</text>
</comment>
<dbReference type="InterPro" id="IPR005814">
    <property type="entry name" value="Aminotrans_3"/>
</dbReference>
<dbReference type="InterPro" id="IPR015421">
    <property type="entry name" value="PyrdxlP-dep_Trfase_major"/>
</dbReference>
<evidence type="ECO:0000313" key="12">
    <source>
        <dbReference type="EMBL" id="NYF80283.1"/>
    </source>
</evidence>
<dbReference type="Gene3D" id="3.90.1150.10">
    <property type="entry name" value="Aspartate Aminotransferase, domain 1"/>
    <property type="match status" value="1"/>
</dbReference>
<dbReference type="EC" id="2.6.1.13" evidence="3 11"/>
<comment type="subcellular location">
    <subcellularLocation>
        <location evidence="11">Cytoplasm</location>
    </subcellularLocation>
</comment>
<keyword evidence="13" id="KW-1185">Reference proteome</keyword>
<dbReference type="PIRSF" id="PIRSF000521">
    <property type="entry name" value="Transaminase_4ab_Lys_Orn"/>
    <property type="match status" value="1"/>
</dbReference>
<dbReference type="Pfam" id="PF00202">
    <property type="entry name" value="Aminotran_3"/>
    <property type="match status" value="1"/>
</dbReference>
<evidence type="ECO:0000256" key="10">
    <source>
        <dbReference type="ARBA" id="ARBA00030587"/>
    </source>
</evidence>
<keyword evidence="8 11" id="KW-0808">Transferase</keyword>
<dbReference type="PROSITE" id="PS00600">
    <property type="entry name" value="AA_TRANSFER_CLASS_3"/>
    <property type="match status" value="1"/>
</dbReference>
<dbReference type="GO" id="GO:0004587">
    <property type="term" value="F:ornithine aminotransferase activity"/>
    <property type="evidence" value="ECO:0007669"/>
    <property type="project" value="UniProtKB-UniRule"/>
</dbReference>
<protein>
    <recommendedName>
        <fullName evidence="3 11">Ornithine aminotransferase</fullName>
        <shortName evidence="11">OAT</shortName>
        <ecNumber evidence="3 11">2.6.1.13</ecNumber>
    </recommendedName>
    <alternativeName>
        <fullName evidence="10 11">Ornithine--oxo-acid aminotransferase</fullName>
    </alternativeName>
</protein>
<name>A0A7Y9PJM8_9BACT</name>
<dbReference type="FunFam" id="3.40.640.10:FF:000011">
    <property type="entry name" value="Ornithine aminotransferase"/>
    <property type="match status" value="1"/>
</dbReference>
<dbReference type="InterPro" id="IPR015424">
    <property type="entry name" value="PyrdxlP-dep_Trfase"/>
</dbReference>
<evidence type="ECO:0000256" key="7">
    <source>
        <dbReference type="ARBA" id="ARBA00022650"/>
    </source>
</evidence>
<evidence type="ECO:0000256" key="4">
    <source>
        <dbReference type="ARBA" id="ARBA00022490"/>
    </source>
</evidence>
<dbReference type="PANTHER" id="PTHR11986:SF18">
    <property type="entry name" value="ORNITHINE AMINOTRANSFERASE, MITOCHONDRIAL"/>
    <property type="match status" value="1"/>
</dbReference>
<dbReference type="GO" id="GO:0005737">
    <property type="term" value="C:cytoplasm"/>
    <property type="evidence" value="ECO:0007669"/>
    <property type="project" value="UniProtKB-SubCell"/>
</dbReference>
<dbReference type="UniPathway" id="UPA00098">
    <property type="reaction ID" value="UER00358"/>
</dbReference>
<comment type="catalytic activity">
    <reaction evidence="11">
        <text>a 2-oxocarboxylate + L-ornithine = L-glutamate 5-semialdehyde + an L-alpha-amino acid</text>
        <dbReference type="Rhea" id="RHEA:13877"/>
        <dbReference type="ChEBI" id="CHEBI:35179"/>
        <dbReference type="ChEBI" id="CHEBI:46911"/>
        <dbReference type="ChEBI" id="CHEBI:58066"/>
        <dbReference type="ChEBI" id="CHEBI:59869"/>
        <dbReference type="EC" id="2.6.1.13"/>
    </reaction>
</comment>
<gene>
    <name evidence="11" type="primary">rocD</name>
    <name evidence="12" type="ORF">HDF17_002603</name>
</gene>
<sequence length="415" mass="45720">MSKPVYDLDNKLMEQECVVLTANYIELEEQFGANNYHPLDVVIERGSGVWVYDTDGKRYLDCLAAYSAVNQGHCHPKILQAMLDQAHKVTLTSRAFRNEQLPLFYEQLHQLTGFEMALPMNSGTEAVETALKTARKWGYQTKGIPANQAEIIVCANNFHGRSISIVGFSTDEQYRADFGPFAPGFKVIPFGDAGALRKAITPNTCAFLVEPIQGEAGVLIPPDGYLKEAAEICRENNVLLMADEIQSGLGRTGKLFTYMYDGITPDVLIVGKALAGGYYPVSAVLSSRAILGLFQPGDHGSTFGGNPLACAVARAALSVLVDEDLVERSAELGPFFLEQLRQIDSPHIVEIRGRGLWIALELDVEARPYCEALMTEGVLCKETHSNVIRLAPPLTIEREEILWATERIKAVIERL</sequence>
<evidence type="ECO:0000256" key="3">
    <source>
        <dbReference type="ARBA" id="ARBA00012924"/>
    </source>
</evidence>
<comment type="cofactor">
    <cofactor evidence="1 11">
        <name>pyridoxal 5'-phosphate</name>
        <dbReference type="ChEBI" id="CHEBI:597326"/>
    </cofactor>
</comment>
<dbReference type="PANTHER" id="PTHR11986">
    <property type="entry name" value="AMINOTRANSFERASE CLASS III"/>
    <property type="match status" value="1"/>
</dbReference>
<evidence type="ECO:0000256" key="1">
    <source>
        <dbReference type="ARBA" id="ARBA00001933"/>
    </source>
</evidence>
<dbReference type="Gene3D" id="3.40.640.10">
    <property type="entry name" value="Type I PLP-dependent aspartate aminotransferase-like (Major domain)"/>
    <property type="match status" value="1"/>
</dbReference>
<dbReference type="InterPro" id="IPR015422">
    <property type="entry name" value="PyrdxlP-dep_Trfase_small"/>
</dbReference>
<organism evidence="12 13">
    <name type="scientific">Granulicella arctica</name>
    <dbReference type="NCBI Taxonomy" id="940613"/>
    <lineage>
        <taxon>Bacteria</taxon>
        <taxon>Pseudomonadati</taxon>
        <taxon>Acidobacteriota</taxon>
        <taxon>Terriglobia</taxon>
        <taxon>Terriglobales</taxon>
        <taxon>Acidobacteriaceae</taxon>
        <taxon>Granulicella</taxon>
    </lineage>
</organism>
<dbReference type="SUPFAM" id="SSF53383">
    <property type="entry name" value="PLP-dependent transferases"/>
    <property type="match status" value="1"/>
</dbReference>
<comment type="function">
    <text evidence="11">Catalyzes the interconversion of ornithine to glutamate semialdehyde.</text>
</comment>
<dbReference type="HAMAP" id="MF_01689">
    <property type="entry name" value="Ornith_aminotrans_3"/>
    <property type="match status" value="1"/>
</dbReference>
<feature type="modified residue" description="N6-(pyridoxal phosphate)lysine" evidence="11">
    <location>
        <position position="272"/>
    </location>
</feature>
<keyword evidence="7 11" id="KW-0641">Proline biosynthesis</keyword>
<dbReference type="GO" id="GO:0030170">
    <property type="term" value="F:pyridoxal phosphate binding"/>
    <property type="evidence" value="ECO:0007669"/>
    <property type="project" value="UniProtKB-UniRule"/>
</dbReference>
<keyword evidence="5 11" id="KW-0032">Aminotransferase</keyword>
<evidence type="ECO:0000256" key="9">
    <source>
        <dbReference type="ARBA" id="ARBA00022898"/>
    </source>
</evidence>
<dbReference type="InterPro" id="IPR050103">
    <property type="entry name" value="Class-III_PLP-dep_AT"/>
</dbReference>
<dbReference type="InterPro" id="IPR010164">
    <property type="entry name" value="Orn_aminotrans"/>
</dbReference>
<dbReference type="InterPro" id="IPR049704">
    <property type="entry name" value="Aminotrans_3_PPA_site"/>
</dbReference>
<dbReference type="CDD" id="cd00610">
    <property type="entry name" value="OAT_like"/>
    <property type="match status" value="1"/>
</dbReference>
<evidence type="ECO:0000256" key="2">
    <source>
        <dbReference type="ARBA" id="ARBA00004998"/>
    </source>
</evidence>